<feature type="compositionally biased region" description="Low complexity" evidence="1">
    <location>
        <begin position="121"/>
        <end position="134"/>
    </location>
</feature>
<proteinExistence type="predicted"/>
<feature type="region of interest" description="Disordered" evidence="1">
    <location>
        <begin position="20"/>
        <end position="178"/>
    </location>
</feature>
<protein>
    <submittedName>
        <fullName evidence="2">Pecanex-like protein</fullName>
    </submittedName>
</protein>
<organism evidence="2">
    <name type="scientific">Hydatigena taeniaeformis</name>
    <name type="common">Feline tapeworm</name>
    <name type="synonym">Taenia taeniaeformis</name>
    <dbReference type="NCBI Taxonomy" id="6205"/>
    <lineage>
        <taxon>Eukaryota</taxon>
        <taxon>Metazoa</taxon>
        <taxon>Spiralia</taxon>
        <taxon>Lophotrochozoa</taxon>
        <taxon>Platyhelminthes</taxon>
        <taxon>Cestoda</taxon>
        <taxon>Eucestoda</taxon>
        <taxon>Cyclophyllidea</taxon>
        <taxon>Taeniidae</taxon>
        <taxon>Hydatigera</taxon>
    </lineage>
</organism>
<evidence type="ECO:0000256" key="1">
    <source>
        <dbReference type="SAM" id="MobiDB-lite"/>
    </source>
</evidence>
<dbReference type="AlphaFoldDB" id="A0A0R3WWH4"/>
<dbReference type="WBParaSite" id="TTAC_0000511401-mRNA-1">
    <property type="protein sequence ID" value="TTAC_0000511401-mRNA-1"/>
    <property type="gene ID" value="TTAC_0000511401"/>
</dbReference>
<feature type="compositionally biased region" description="Acidic residues" evidence="1">
    <location>
        <begin position="56"/>
        <end position="67"/>
    </location>
</feature>
<name>A0A0R3WWH4_HYDTA</name>
<sequence>LSRCRVHLNEKRDNCMPTITDNGLVTGKRSGDGRSTYHTAVENEGARSSGEREGEGDGEEEEEEAEAEGASVDVFGRHEVDNADESTAFLARVPPADTSVLRAAGVEEGEDGGGTGGGSNAGSSAGRTTSTALGDSDRSRFAGTPPAFRDSNKFRHNCRPSSPAESSQHPLICQNTNP</sequence>
<feature type="compositionally biased region" description="Polar residues" evidence="1">
    <location>
        <begin position="159"/>
        <end position="178"/>
    </location>
</feature>
<reference evidence="2" key="1">
    <citation type="submission" date="2017-02" db="UniProtKB">
        <authorList>
            <consortium name="WormBaseParasite"/>
        </authorList>
    </citation>
    <scope>IDENTIFICATION</scope>
</reference>
<accession>A0A0R3WWH4</accession>
<evidence type="ECO:0000313" key="2">
    <source>
        <dbReference type="WBParaSite" id="TTAC_0000511401-mRNA-1"/>
    </source>
</evidence>